<gene>
    <name evidence="1" type="ORF">AVEN_16758_1</name>
</gene>
<reference evidence="1 2" key="1">
    <citation type="journal article" date="2019" name="Sci. Rep.">
        <title>Orb-weaving spider Araneus ventricosus genome elucidates the spidroin gene catalogue.</title>
        <authorList>
            <person name="Kono N."/>
            <person name="Nakamura H."/>
            <person name="Ohtoshi R."/>
            <person name="Moran D.A.P."/>
            <person name="Shinohara A."/>
            <person name="Yoshida Y."/>
            <person name="Fujiwara M."/>
            <person name="Mori M."/>
            <person name="Tomita M."/>
            <person name="Arakawa K."/>
        </authorList>
    </citation>
    <scope>NUCLEOTIDE SEQUENCE [LARGE SCALE GENOMIC DNA]</scope>
</reference>
<protein>
    <submittedName>
        <fullName evidence="1">Uncharacterized protein</fullName>
    </submittedName>
</protein>
<organism evidence="1 2">
    <name type="scientific">Araneus ventricosus</name>
    <name type="common">Orbweaver spider</name>
    <name type="synonym">Epeira ventricosa</name>
    <dbReference type="NCBI Taxonomy" id="182803"/>
    <lineage>
        <taxon>Eukaryota</taxon>
        <taxon>Metazoa</taxon>
        <taxon>Ecdysozoa</taxon>
        <taxon>Arthropoda</taxon>
        <taxon>Chelicerata</taxon>
        <taxon>Arachnida</taxon>
        <taxon>Araneae</taxon>
        <taxon>Araneomorphae</taxon>
        <taxon>Entelegynae</taxon>
        <taxon>Araneoidea</taxon>
        <taxon>Araneidae</taxon>
        <taxon>Araneus</taxon>
    </lineage>
</organism>
<accession>A0A4Y2J508</accession>
<dbReference type="OrthoDB" id="6443573at2759"/>
<evidence type="ECO:0000313" key="2">
    <source>
        <dbReference type="Proteomes" id="UP000499080"/>
    </source>
</evidence>
<name>A0A4Y2J508_ARAVE</name>
<dbReference type="EMBL" id="BGPR01109158">
    <property type="protein sequence ID" value="GBM85050.1"/>
    <property type="molecule type" value="Genomic_DNA"/>
</dbReference>
<comment type="caution">
    <text evidence="1">The sequence shown here is derived from an EMBL/GenBank/DDBJ whole genome shotgun (WGS) entry which is preliminary data.</text>
</comment>
<dbReference type="AlphaFoldDB" id="A0A4Y2J508"/>
<proteinExistence type="predicted"/>
<evidence type="ECO:0000313" key="1">
    <source>
        <dbReference type="EMBL" id="GBM85050.1"/>
    </source>
</evidence>
<keyword evidence="2" id="KW-1185">Reference proteome</keyword>
<dbReference type="Proteomes" id="UP000499080">
    <property type="component" value="Unassembled WGS sequence"/>
</dbReference>
<sequence length="156" mass="17975">MTASADEAMVFIPILPSLSHFAAVRVAVPLFKEFGMEMWDKAFTDIQHGKPAASNEASKEDRGFNYNRAKENLLLVLRLLRKNVLDVVHGMHWAAEFWRCEHSGILKFKDGEDFFHWRSDGTIDTIKIVSTFLYDIIPSPLQDLKNGRLRYSRYTP</sequence>